<dbReference type="InterPro" id="IPR005181">
    <property type="entry name" value="SASA"/>
</dbReference>
<gene>
    <name evidence="4" type="ORF">SAMN04487995_3453</name>
</gene>
<dbReference type="Proteomes" id="UP000199532">
    <property type="component" value="Unassembled WGS sequence"/>
</dbReference>
<dbReference type="AlphaFoldDB" id="A0A1H6WK51"/>
<dbReference type="NCBIfam" id="TIGR04183">
    <property type="entry name" value="Por_Secre_tail"/>
    <property type="match status" value="1"/>
</dbReference>
<dbReference type="Pfam" id="PF18962">
    <property type="entry name" value="Por_Secre_tail"/>
    <property type="match status" value="1"/>
</dbReference>
<dbReference type="SUPFAM" id="SSF52266">
    <property type="entry name" value="SGNH hydrolase"/>
    <property type="match status" value="1"/>
</dbReference>
<dbReference type="RefSeq" id="WP_090337192.1">
    <property type="nucleotide sequence ID" value="NZ_FNXY01000005.1"/>
</dbReference>
<dbReference type="EMBL" id="FNXY01000005">
    <property type="protein sequence ID" value="SEJ14527.1"/>
    <property type="molecule type" value="Genomic_DNA"/>
</dbReference>
<dbReference type="Pfam" id="PF03629">
    <property type="entry name" value="SASA"/>
    <property type="match status" value="1"/>
</dbReference>
<proteinExistence type="predicted"/>
<dbReference type="InterPro" id="IPR026444">
    <property type="entry name" value="Secre_tail"/>
</dbReference>
<evidence type="ECO:0000313" key="5">
    <source>
        <dbReference type="Proteomes" id="UP000199532"/>
    </source>
</evidence>
<accession>A0A1H6WK51</accession>
<feature type="domain" description="Secretion system C-terminal sorting" evidence="3">
    <location>
        <begin position="634"/>
        <end position="707"/>
    </location>
</feature>
<evidence type="ECO:0000256" key="1">
    <source>
        <dbReference type="ARBA" id="ARBA00022801"/>
    </source>
</evidence>
<dbReference type="InterPro" id="IPR036514">
    <property type="entry name" value="SGNH_hydro_sf"/>
</dbReference>
<keyword evidence="5" id="KW-1185">Reference proteome</keyword>
<dbReference type="OrthoDB" id="1488710at2"/>
<evidence type="ECO:0000259" key="2">
    <source>
        <dbReference type="Pfam" id="PF03629"/>
    </source>
</evidence>
<dbReference type="Gene3D" id="3.40.50.1110">
    <property type="entry name" value="SGNH hydrolase"/>
    <property type="match status" value="1"/>
</dbReference>
<dbReference type="STRING" id="408657.SAMN04487995_3453"/>
<organism evidence="4 5">
    <name type="scientific">Dyadobacter koreensis</name>
    <dbReference type="NCBI Taxonomy" id="408657"/>
    <lineage>
        <taxon>Bacteria</taxon>
        <taxon>Pseudomonadati</taxon>
        <taxon>Bacteroidota</taxon>
        <taxon>Cytophagia</taxon>
        <taxon>Cytophagales</taxon>
        <taxon>Spirosomataceae</taxon>
        <taxon>Dyadobacter</taxon>
    </lineage>
</organism>
<evidence type="ECO:0000259" key="3">
    <source>
        <dbReference type="Pfam" id="PF18962"/>
    </source>
</evidence>
<keyword evidence="1" id="KW-0378">Hydrolase</keyword>
<sequence>MLDKIFTSCFLRIWLLLFLLPLGLSAQIKITTPVERAVYQRNPSGQATISVTGNYTVPIDKVEIRALPAIDGQGIPTAWLPLQTNPTGGLFSGTITLFQGWYTLEARASLNGTVVGQPAIVSRMGVGEVFMISGQSNAQGVDYEFPNKPVATDDRVNYINYNNSVNSLNDPPYPIFERMNAVNITVGPRGKTPWCWGILGDLLTQKLNVPVLFINTAWEGTSIGNWSESAQGRKTQNSFGFFYPDQMPYANLRLSMQHYAKEFGVRAILWMQGETDTYPLATDYETYRSRLQSVLDKLGADINGRVTWVIARTSRIQNANLQSVTSPAVIGAQNAVIDGLFSSAYPGPETDPLYPQRFDGTHFSGTQGLTILANAWNSTLNTEFFTKVSPLLPTAVPKITSICAPNNTSLTLTLPEGYASYTWLPSGATGRTITVTSPGEYSARVKDASGNTVHSQKLIVTSSIKPATPTIVQSGSQQACADSAFVFSLTTSNDSYSWFKQGTTNVLATTPTFAVQEAGSYQVRSQNVFGCTSDVSAAASLVIRPQIPQPTIAKSGPFTVMATIAETGMNEQYDWKRDQKILSLHSNIIKTDTSGQYSARAKVNYTLGNNLLTCYSAFSGTQEVITDTKNDVVVFPNPGAADDLYIESRDNMRNAEITVYDMFGRVVITQTQDLTSRVKILTKNLPSGKYVIRIKSADVDLTKQIMIR</sequence>
<protein>
    <submittedName>
        <fullName evidence="4">Por secretion system C-terminal sorting domain-containing protein</fullName>
    </submittedName>
</protein>
<name>A0A1H6WK51_9BACT</name>
<dbReference type="GO" id="GO:0016788">
    <property type="term" value="F:hydrolase activity, acting on ester bonds"/>
    <property type="evidence" value="ECO:0007669"/>
    <property type="project" value="UniProtKB-ARBA"/>
</dbReference>
<reference evidence="4 5" key="1">
    <citation type="submission" date="2016-10" db="EMBL/GenBank/DDBJ databases">
        <authorList>
            <person name="de Groot N.N."/>
        </authorList>
    </citation>
    <scope>NUCLEOTIDE SEQUENCE [LARGE SCALE GENOMIC DNA]</scope>
    <source>
        <strain evidence="4 5">DSM 19938</strain>
    </source>
</reference>
<evidence type="ECO:0000313" key="4">
    <source>
        <dbReference type="EMBL" id="SEJ14527.1"/>
    </source>
</evidence>
<feature type="domain" description="Sialate O-acetylesterase" evidence="2">
    <location>
        <begin position="128"/>
        <end position="320"/>
    </location>
</feature>